<protein>
    <submittedName>
        <fullName evidence="2">Uncharacterized protein</fullName>
    </submittedName>
</protein>
<feature type="compositionally biased region" description="Polar residues" evidence="1">
    <location>
        <begin position="42"/>
        <end position="59"/>
    </location>
</feature>
<dbReference type="EMBL" id="CCYD01001572">
    <property type="protein sequence ID" value="CEG45404.1"/>
    <property type="molecule type" value="Genomic_DNA"/>
</dbReference>
<dbReference type="GeneID" id="36396758"/>
<evidence type="ECO:0000256" key="1">
    <source>
        <dbReference type="SAM" id="MobiDB-lite"/>
    </source>
</evidence>
<name>A0A0P1AUM5_PLAHL</name>
<evidence type="ECO:0000313" key="2">
    <source>
        <dbReference type="EMBL" id="CEG45404.1"/>
    </source>
</evidence>
<organism evidence="2 3">
    <name type="scientific">Plasmopara halstedii</name>
    <name type="common">Downy mildew of sunflower</name>
    <dbReference type="NCBI Taxonomy" id="4781"/>
    <lineage>
        <taxon>Eukaryota</taxon>
        <taxon>Sar</taxon>
        <taxon>Stramenopiles</taxon>
        <taxon>Oomycota</taxon>
        <taxon>Peronosporomycetes</taxon>
        <taxon>Peronosporales</taxon>
        <taxon>Peronosporaceae</taxon>
        <taxon>Plasmopara</taxon>
    </lineage>
</organism>
<dbReference type="RefSeq" id="XP_024581773.1">
    <property type="nucleotide sequence ID" value="XM_024716145.1"/>
</dbReference>
<dbReference type="Proteomes" id="UP000054928">
    <property type="component" value="Unassembled WGS sequence"/>
</dbReference>
<feature type="region of interest" description="Disordered" evidence="1">
    <location>
        <begin position="28"/>
        <end position="65"/>
    </location>
</feature>
<sequence>MDDVTEFPALAQAKRLFLRRKYAARQHETGLHQQIKLPQGDENMSSKNPRSAQTNQQKQTRIDSDFGSRYSTTLESIFSDVDQHLQFISSNLVQINTMEKQLSLRLIYRFVAIALEAA</sequence>
<dbReference type="AlphaFoldDB" id="A0A0P1AUM5"/>
<accession>A0A0P1AUM5</accession>
<proteinExistence type="predicted"/>
<keyword evidence="3" id="KW-1185">Reference proteome</keyword>
<evidence type="ECO:0000313" key="3">
    <source>
        <dbReference type="Proteomes" id="UP000054928"/>
    </source>
</evidence>
<reference evidence="3" key="1">
    <citation type="submission" date="2014-09" db="EMBL/GenBank/DDBJ databases">
        <authorList>
            <person name="Sharma Rahul"/>
            <person name="Thines Marco"/>
        </authorList>
    </citation>
    <scope>NUCLEOTIDE SEQUENCE [LARGE SCALE GENOMIC DNA]</scope>
</reference>